<sequence>MSVTVNAAGRLDRLPVCSFHWKILGLIAGGAFLDAFDIYLANGAVAAMVKEGFTDLRHGAMFVSSTFIGMMLGAYAAGWVGDRFGRRYSYQLNLGVFGIASIAACFAPNIEWLIVLRFIMGIGLGAELVVAAGTLAEFVPPATRGKWVSLLAIIINSGLFVALAVGYWIIPHLGWRYMFAVAGIGALVVWFLRHRMPESPRWLESTGKLDEAEATLAAIEREVEARTGPLPAVQRVVNLNVGAVPLRALFEPGRRGRTIVASLTAIAVNIGLYGFIAWLPTFFVSEGLSVVKSLGFVMLMSIGSPVGGLVGYLIADRVGRAKGIMFAAVVSIALGWLYVTLRDPAQIIVVGFCLVTSIYTITTLGLFGYIPELFPTEVRLRGTGVAGTCGRAASIATPYLALTLYQHVGVSGVIAMVSLILAVLCVAILVIRVETSRHALEDVAPATSDSSNTSNTSDTGEREVHSPSTHQA</sequence>
<feature type="transmembrane region" description="Helical" evidence="6">
    <location>
        <begin position="147"/>
        <end position="169"/>
    </location>
</feature>
<dbReference type="GO" id="GO:0005886">
    <property type="term" value="C:plasma membrane"/>
    <property type="evidence" value="ECO:0007669"/>
    <property type="project" value="TreeGrafter"/>
</dbReference>
<dbReference type="PANTHER" id="PTHR23508">
    <property type="entry name" value="CARBOXYLIC ACID TRANSPORTER PROTEIN HOMOLOG"/>
    <property type="match status" value="1"/>
</dbReference>
<feature type="compositionally biased region" description="Low complexity" evidence="5">
    <location>
        <begin position="447"/>
        <end position="458"/>
    </location>
</feature>
<dbReference type="SUPFAM" id="SSF103473">
    <property type="entry name" value="MFS general substrate transporter"/>
    <property type="match status" value="1"/>
</dbReference>
<evidence type="ECO:0000313" key="8">
    <source>
        <dbReference type="EMBL" id="SIT49401.1"/>
    </source>
</evidence>
<feature type="transmembrane region" description="Helical" evidence="6">
    <location>
        <begin position="293"/>
        <end position="315"/>
    </location>
</feature>
<dbReference type="PANTHER" id="PTHR23508:SF10">
    <property type="entry name" value="CARBOXYLIC ACID TRANSPORTER PROTEIN HOMOLOG"/>
    <property type="match status" value="1"/>
</dbReference>
<dbReference type="RefSeq" id="WP_087738410.1">
    <property type="nucleotide sequence ID" value="NZ_CYGY02000068.1"/>
</dbReference>
<dbReference type="InterPro" id="IPR036259">
    <property type="entry name" value="MFS_trans_sf"/>
</dbReference>
<dbReference type="CDD" id="cd17316">
    <property type="entry name" value="MFS_SV2_like"/>
    <property type="match status" value="1"/>
</dbReference>
<dbReference type="AlphaFoldDB" id="A0A1N7SPM7"/>
<dbReference type="InterPro" id="IPR011701">
    <property type="entry name" value="MFS"/>
</dbReference>
<dbReference type="GO" id="GO:0046943">
    <property type="term" value="F:carboxylic acid transmembrane transporter activity"/>
    <property type="evidence" value="ECO:0007669"/>
    <property type="project" value="TreeGrafter"/>
</dbReference>
<evidence type="ECO:0000256" key="4">
    <source>
        <dbReference type="ARBA" id="ARBA00023136"/>
    </source>
</evidence>
<accession>A0A1N7SPM7</accession>
<feature type="transmembrane region" description="Helical" evidence="6">
    <location>
        <begin position="175"/>
        <end position="192"/>
    </location>
</feature>
<feature type="domain" description="Major facilitator superfamily (MFS) profile" evidence="7">
    <location>
        <begin position="23"/>
        <end position="436"/>
    </location>
</feature>
<dbReference type="Proteomes" id="UP000195569">
    <property type="component" value="Unassembled WGS sequence"/>
</dbReference>
<evidence type="ECO:0000259" key="7">
    <source>
        <dbReference type="PROSITE" id="PS50850"/>
    </source>
</evidence>
<proteinExistence type="predicted"/>
<protein>
    <submittedName>
        <fullName evidence="8">Sugar phosphate permease</fullName>
    </submittedName>
</protein>
<dbReference type="PROSITE" id="PS50850">
    <property type="entry name" value="MFS"/>
    <property type="match status" value="1"/>
</dbReference>
<keyword evidence="4 6" id="KW-0472">Membrane</keyword>
<dbReference type="EMBL" id="CYGY02000068">
    <property type="protein sequence ID" value="SIT49401.1"/>
    <property type="molecule type" value="Genomic_DNA"/>
</dbReference>
<keyword evidence="3 6" id="KW-1133">Transmembrane helix</keyword>
<evidence type="ECO:0000256" key="5">
    <source>
        <dbReference type="SAM" id="MobiDB-lite"/>
    </source>
</evidence>
<feature type="transmembrane region" description="Helical" evidence="6">
    <location>
        <begin position="92"/>
        <end position="110"/>
    </location>
</feature>
<dbReference type="OrthoDB" id="9814026at2"/>
<evidence type="ECO:0000256" key="6">
    <source>
        <dbReference type="SAM" id="Phobius"/>
    </source>
</evidence>
<feature type="region of interest" description="Disordered" evidence="5">
    <location>
        <begin position="443"/>
        <end position="472"/>
    </location>
</feature>
<organism evidence="8 9">
    <name type="scientific">Paraburkholderia piptadeniae</name>
    <dbReference type="NCBI Taxonomy" id="1701573"/>
    <lineage>
        <taxon>Bacteria</taxon>
        <taxon>Pseudomonadati</taxon>
        <taxon>Pseudomonadota</taxon>
        <taxon>Betaproteobacteria</taxon>
        <taxon>Burkholderiales</taxon>
        <taxon>Burkholderiaceae</taxon>
        <taxon>Paraburkholderia</taxon>
    </lineage>
</organism>
<comment type="caution">
    <text evidence="8">The sequence shown here is derived from an EMBL/GenBank/DDBJ whole genome shotgun (WGS) entry which is preliminary data.</text>
</comment>
<name>A0A1N7SPM7_9BURK</name>
<feature type="transmembrane region" description="Helical" evidence="6">
    <location>
        <begin position="347"/>
        <end position="370"/>
    </location>
</feature>
<evidence type="ECO:0000313" key="9">
    <source>
        <dbReference type="Proteomes" id="UP000195569"/>
    </source>
</evidence>
<keyword evidence="2 6" id="KW-0812">Transmembrane</keyword>
<evidence type="ECO:0000256" key="2">
    <source>
        <dbReference type="ARBA" id="ARBA00022692"/>
    </source>
</evidence>
<gene>
    <name evidence="8" type="ORF">BN2476_680120</name>
</gene>
<feature type="transmembrane region" description="Helical" evidence="6">
    <location>
        <begin position="259"/>
        <end position="281"/>
    </location>
</feature>
<keyword evidence="9" id="KW-1185">Reference proteome</keyword>
<reference evidence="8" key="1">
    <citation type="submission" date="2016-12" db="EMBL/GenBank/DDBJ databases">
        <authorList>
            <person name="Moulin L."/>
        </authorList>
    </citation>
    <scope>NUCLEOTIDE SEQUENCE [LARGE SCALE GENOMIC DNA]</scope>
    <source>
        <strain evidence="8">STM 7183</strain>
    </source>
</reference>
<feature type="transmembrane region" description="Helical" evidence="6">
    <location>
        <begin position="21"/>
        <end position="40"/>
    </location>
</feature>
<dbReference type="Gene3D" id="1.20.1250.20">
    <property type="entry name" value="MFS general substrate transporter like domains"/>
    <property type="match status" value="1"/>
</dbReference>
<comment type="subcellular location">
    <subcellularLocation>
        <location evidence="1">Membrane</location>
        <topology evidence="1">Multi-pass membrane protein</topology>
    </subcellularLocation>
</comment>
<dbReference type="InterPro" id="IPR020846">
    <property type="entry name" value="MFS_dom"/>
</dbReference>
<feature type="transmembrane region" description="Helical" evidence="6">
    <location>
        <begin position="408"/>
        <end position="431"/>
    </location>
</feature>
<dbReference type="Pfam" id="PF07690">
    <property type="entry name" value="MFS_1"/>
    <property type="match status" value="1"/>
</dbReference>
<evidence type="ECO:0000256" key="1">
    <source>
        <dbReference type="ARBA" id="ARBA00004141"/>
    </source>
</evidence>
<feature type="transmembrane region" description="Helical" evidence="6">
    <location>
        <begin position="60"/>
        <end position="80"/>
    </location>
</feature>
<feature type="transmembrane region" description="Helical" evidence="6">
    <location>
        <begin position="116"/>
        <end position="135"/>
    </location>
</feature>
<evidence type="ECO:0000256" key="3">
    <source>
        <dbReference type="ARBA" id="ARBA00022989"/>
    </source>
</evidence>